<dbReference type="EMBL" id="JAMPKM010000023">
    <property type="protein sequence ID" value="MEP0820256.1"/>
    <property type="molecule type" value="Genomic_DNA"/>
</dbReference>
<sequence length="99" mass="10990">MNRKILSTKITTTTTIAITILFGVLLLFNFPSLAQVSSQVIPRIELIGSSGGIPPSYRLVISRSQDNVYVFCPTGFEPQLNYLRNVKAIQCKPFTSPEK</sequence>
<evidence type="ECO:0000313" key="2">
    <source>
        <dbReference type="Proteomes" id="UP001464891"/>
    </source>
</evidence>
<organism evidence="1 2">
    <name type="scientific">Trichocoleus desertorum GB2-A4</name>
    <dbReference type="NCBI Taxonomy" id="2933944"/>
    <lineage>
        <taxon>Bacteria</taxon>
        <taxon>Bacillati</taxon>
        <taxon>Cyanobacteriota</taxon>
        <taxon>Cyanophyceae</taxon>
        <taxon>Leptolyngbyales</taxon>
        <taxon>Trichocoleusaceae</taxon>
        <taxon>Trichocoleus</taxon>
    </lineage>
</organism>
<dbReference type="Proteomes" id="UP001464891">
    <property type="component" value="Unassembled WGS sequence"/>
</dbReference>
<accession>A0ABV0JER2</accession>
<gene>
    <name evidence="1" type="ORF">NC998_24460</name>
</gene>
<keyword evidence="2" id="KW-1185">Reference proteome</keyword>
<evidence type="ECO:0000313" key="1">
    <source>
        <dbReference type="EMBL" id="MEP0820256.1"/>
    </source>
</evidence>
<comment type="caution">
    <text evidence="1">The sequence shown here is derived from an EMBL/GenBank/DDBJ whole genome shotgun (WGS) entry which is preliminary data.</text>
</comment>
<proteinExistence type="predicted"/>
<dbReference type="RefSeq" id="WP_190443216.1">
    <property type="nucleotide sequence ID" value="NZ_JAMPKM010000023.1"/>
</dbReference>
<reference evidence="1 2" key="1">
    <citation type="submission" date="2022-04" db="EMBL/GenBank/DDBJ databases">
        <title>Positive selection, recombination, and allopatry shape intraspecific diversity of widespread and dominant cyanobacteria.</title>
        <authorList>
            <person name="Wei J."/>
            <person name="Shu W."/>
            <person name="Hu C."/>
        </authorList>
    </citation>
    <scope>NUCLEOTIDE SEQUENCE [LARGE SCALE GENOMIC DNA]</scope>
    <source>
        <strain evidence="1 2">GB2-A4</strain>
    </source>
</reference>
<protein>
    <submittedName>
        <fullName evidence="1">Uncharacterized protein</fullName>
    </submittedName>
</protein>
<name>A0ABV0JER2_9CYAN</name>